<accession>A0A1H4PKY5</accession>
<dbReference type="InterPro" id="IPR035229">
    <property type="entry name" value="PflM"/>
</dbReference>
<evidence type="ECO:0000313" key="2">
    <source>
        <dbReference type="Proteomes" id="UP000242849"/>
    </source>
</evidence>
<proteinExistence type="predicted"/>
<dbReference type="Pfam" id="PF17525">
    <property type="entry name" value="DUF5447"/>
    <property type="match status" value="1"/>
</dbReference>
<dbReference type="OrthoDB" id="6882688at2"/>
<name>A0A1H4PKY5_PSEAG</name>
<dbReference type="RefSeq" id="WP_090375738.1">
    <property type="nucleotide sequence ID" value="NZ_FNSC01000001.1"/>
</dbReference>
<organism evidence="1 2">
    <name type="scientific">Pseudomonas anguilliseptica</name>
    <dbReference type="NCBI Taxonomy" id="53406"/>
    <lineage>
        <taxon>Bacteria</taxon>
        <taxon>Pseudomonadati</taxon>
        <taxon>Pseudomonadota</taxon>
        <taxon>Gammaproteobacteria</taxon>
        <taxon>Pseudomonadales</taxon>
        <taxon>Pseudomonadaceae</taxon>
        <taxon>Pseudomonas</taxon>
    </lineage>
</organism>
<evidence type="ECO:0000313" key="1">
    <source>
        <dbReference type="EMBL" id="SEC08045.1"/>
    </source>
</evidence>
<gene>
    <name evidence="1" type="ORF">SAMN05421553_0289</name>
</gene>
<dbReference type="AlphaFoldDB" id="A0A1H4PKY5"/>
<keyword evidence="2" id="KW-1185">Reference proteome</keyword>
<dbReference type="STRING" id="53406.SAMN05421553_0289"/>
<reference evidence="2" key="1">
    <citation type="submission" date="2016-10" db="EMBL/GenBank/DDBJ databases">
        <authorList>
            <person name="Varghese N."/>
            <person name="Submissions S."/>
        </authorList>
    </citation>
    <scope>NUCLEOTIDE SEQUENCE [LARGE SCALE GENOMIC DNA]</scope>
    <source>
        <strain evidence="2">DSM 12111</strain>
    </source>
</reference>
<sequence>MTPSRYSNLQHAENCDCSVCWSKIEMAKPDPCPSTPCDQCRPAFARPVRTLKMRLVAGAWTPLLSQWEITPAFTCAKHTPSDRPPKYWSVVANIGKPVPFVPLHEPFELTG</sequence>
<protein>
    <submittedName>
        <fullName evidence="1">Uncharacterized protein</fullName>
    </submittedName>
</protein>
<dbReference type="Proteomes" id="UP000242849">
    <property type="component" value="Unassembled WGS sequence"/>
</dbReference>
<dbReference type="EMBL" id="FNSC01000001">
    <property type="protein sequence ID" value="SEC08045.1"/>
    <property type="molecule type" value="Genomic_DNA"/>
</dbReference>